<dbReference type="SUPFAM" id="SSF48403">
    <property type="entry name" value="Ankyrin repeat"/>
    <property type="match status" value="1"/>
</dbReference>
<feature type="repeat" description="ANK" evidence="4">
    <location>
        <begin position="294"/>
        <end position="326"/>
    </location>
</feature>
<feature type="repeat" description="ANK" evidence="4">
    <location>
        <begin position="327"/>
        <end position="359"/>
    </location>
</feature>
<dbReference type="InterPro" id="IPR009057">
    <property type="entry name" value="Homeodomain-like_sf"/>
</dbReference>
<name>A0A6G0W692_9STRA</name>
<dbReference type="Gene3D" id="1.10.10.60">
    <property type="entry name" value="Homeodomain-like"/>
    <property type="match status" value="1"/>
</dbReference>
<dbReference type="InterPro" id="IPR006600">
    <property type="entry name" value="HTH_CenpB_DNA-bd_dom"/>
</dbReference>
<accession>A0A6G0W692</accession>
<keyword evidence="1" id="KW-0677">Repeat</keyword>
<keyword evidence="7" id="KW-1185">Reference proteome</keyword>
<dbReference type="Pfam" id="PF12796">
    <property type="entry name" value="Ank_2"/>
    <property type="match status" value="2"/>
</dbReference>
<feature type="domain" description="HTH CENPB-type" evidence="5">
    <location>
        <begin position="83"/>
        <end position="157"/>
    </location>
</feature>
<evidence type="ECO:0000259" key="5">
    <source>
        <dbReference type="PROSITE" id="PS51253"/>
    </source>
</evidence>
<keyword evidence="2 4" id="KW-0040">ANK repeat</keyword>
<reference evidence="6 7" key="1">
    <citation type="submission" date="2019-07" db="EMBL/GenBank/DDBJ databases">
        <title>Genomics analysis of Aphanomyces spp. identifies a new class of oomycete effector associated with host adaptation.</title>
        <authorList>
            <person name="Gaulin E."/>
        </authorList>
    </citation>
    <scope>NUCLEOTIDE SEQUENCE [LARGE SCALE GENOMIC DNA]</scope>
    <source>
        <strain evidence="6 7">ATCC 201684</strain>
    </source>
</reference>
<dbReference type="AlphaFoldDB" id="A0A6G0W692"/>
<feature type="repeat" description="ANK" evidence="4">
    <location>
        <begin position="228"/>
        <end position="260"/>
    </location>
</feature>
<proteinExistence type="predicted"/>
<gene>
    <name evidence="6" type="ORF">Ae201684_018381</name>
</gene>
<dbReference type="PANTHER" id="PTHR24171">
    <property type="entry name" value="ANKYRIN REPEAT DOMAIN-CONTAINING PROTEIN 39-RELATED"/>
    <property type="match status" value="1"/>
</dbReference>
<evidence type="ECO:0000256" key="1">
    <source>
        <dbReference type="ARBA" id="ARBA00022737"/>
    </source>
</evidence>
<dbReference type="GO" id="GO:0003677">
    <property type="term" value="F:DNA binding"/>
    <property type="evidence" value="ECO:0007669"/>
    <property type="project" value="UniProtKB-KW"/>
</dbReference>
<evidence type="ECO:0000256" key="4">
    <source>
        <dbReference type="PROSITE-ProRule" id="PRU00023"/>
    </source>
</evidence>
<dbReference type="PROSITE" id="PS51253">
    <property type="entry name" value="HTH_CENPB"/>
    <property type="match status" value="1"/>
</dbReference>
<evidence type="ECO:0000256" key="3">
    <source>
        <dbReference type="ARBA" id="ARBA00023125"/>
    </source>
</evidence>
<dbReference type="PANTHER" id="PTHR24171:SF8">
    <property type="entry name" value="BRCA1-ASSOCIATED RING DOMAIN PROTEIN 1"/>
    <property type="match status" value="1"/>
</dbReference>
<evidence type="ECO:0000313" key="6">
    <source>
        <dbReference type="EMBL" id="KAF0722544.1"/>
    </source>
</evidence>
<evidence type="ECO:0000313" key="7">
    <source>
        <dbReference type="Proteomes" id="UP000481153"/>
    </source>
</evidence>
<dbReference type="Pfam" id="PF03221">
    <property type="entry name" value="HTH_Tnp_Tc5"/>
    <property type="match status" value="1"/>
</dbReference>
<organism evidence="6 7">
    <name type="scientific">Aphanomyces euteiches</name>
    <dbReference type="NCBI Taxonomy" id="100861"/>
    <lineage>
        <taxon>Eukaryota</taxon>
        <taxon>Sar</taxon>
        <taxon>Stramenopiles</taxon>
        <taxon>Oomycota</taxon>
        <taxon>Saprolegniomycetes</taxon>
        <taxon>Saprolegniales</taxon>
        <taxon>Verrucalvaceae</taxon>
        <taxon>Aphanomyces</taxon>
    </lineage>
</organism>
<dbReference type="Proteomes" id="UP000481153">
    <property type="component" value="Unassembled WGS sequence"/>
</dbReference>
<evidence type="ECO:0000256" key="2">
    <source>
        <dbReference type="ARBA" id="ARBA00023043"/>
    </source>
</evidence>
<dbReference type="EMBL" id="VJMJ01000331">
    <property type="protein sequence ID" value="KAF0722544.1"/>
    <property type="molecule type" value="Genomic_DNA"/>
</dbReference>
<protein>
    <recommendedName>
        <fullName evidence="5">HTH CENPB-type domain-containing protein</fullName>
    </recommendedName>
</protein>
<dbReference type="VEuPathDB" id="FungiDB:AeMF1_019054"/>
<dbReference type="PROSITE" id="PS50297">
    <property type="entry name" value="ANK_REP_REGION"/>
    <property type="match status" value="3"/>
</dbReference>
<dbReference type="InterPro" id="IPR036770">
    <property type="entry name" value="Ankyrin_rpt-contain_sf"/>
</dbReference>
<comment type="caution">
    <text evidence="6">The sequence shown here is derived from an EMBL/GenBank/DDBJ whole genome shotgun (WGS) entry which is preliminary data.</text>
</comment>
<dbReference type="Gene3D" id="1.25.40.20">
    <property type="entry name" value="Ankyrin repeat-containing domain"/>
    <property type="match status" value="2"/>
</dbReference>
<sequence>MEEAASAGKKGRGPRLTDAQRLEILTIVESAAASEVEGKKPKLSTKRLAEQYGVTQAAVIKLIKQRDKFLARFASGRHDVRGDRRRGGGDSKMGFETELYRWICDLKATGSTDLISPSVIQQQALVFAKKFPNMEKFQASWGWYYRFCNRFNVSGGPNDAVQVPMPREMPFLDAKLASKPVERVAKPKSRQQELSDAKVLLEAAKSGDIALLQSVLFDGMQIDRIDETGCTALVLATKAGHVNIVKFLLEHGAKPDATDETGATVLVLAVKMGFFHLVKLCLESYAKVDATDASLKTPLILAAQRGDLPMVKLLVKFGANLDATDEDDATALFAAVKHGHCEIVDFLVKKGAKRDCRHIDGLTPLEMAQTLGYTEMIKFMVL</sequence>
<keyword evidence="3" id="KW-0238">DNA-binding</keyword>
<dbReference type="SMART" id="SM00248">
    <property type="entry name" value="ANK"/>
    <property type="match status" value="4"/>
</dbReference>
<dbReference type="PROSITE" id="PS50088">
    <property type="entry name" value="ANK_REPEAT"/>
    <property type="match status" value="3"/>
</dbReference>
<dbReference type="InterPro" id="IPR002110">
    <property type="entry name" value="Ankyrin_rpt"/>
</dbReference>
<dbReference type="SUPFAM" id="SSF46689">
    <property type="entry name" value="Homeodomain-like"/>
    <property type="match status" value="1"/>
</dbReference>